<accession>A0A918PZB1</accession>
<dbReference type="InterPro" id="IPR012223">
    <property type="entry name" value="TEII"/>
</dbReference>
<dbReference type="InterPro" id="IPR029058">
    <property type="entry name" value="AB_hydrolase_fold"/>
</dbReference>
<dbReference type="InterPro" id="IPR001031">
    <property type="entry name" value="Thioesterase"/>
</dbReference>
<proteinExistence type="inferred from homology"/>
<evidence type="ECO:0000313" key="4">
    <source>
        <dbReference type="Proteomes" id="UP000622166"/>
    </source>
</evidence>
<dbReference type="EMBL" id="BMVW01000013">
    <property type="protein sequence ID" value="GGZ28454.1"/>
    <property type="molecule type" value="Genomic_DNA"/>
</dbReference>
<dbReference type="RefSeq" id="WP_229859494.1">
    <property type="nucleotide sequence ID" value="NZ_BMVW01000013.1"/>
</dbReference>
<dbReference type="PANTHER" id="PTHR11487:SF0">
    <property type="entry name" value="S-ACYL FATTY ACID SYNTHASE THIOESTERASE, MEDIUM CHAIN"/>
    <property type="match status" value="1"/>
</dbReference>
<reference evidence="3" key="1">
    <citation type="journal article" date="2014" name="Int. J. Syst. Evol. Microbiol.">
        <title>Complete genome sequence of Corynebacterium casei LMG S-19264T (=DSM 44701T), isolated from a smear-ripened cheese.</title>
        <authorList>
            <consortium name="US DOE Joint Genome Institute (JGI-PGF)"/>
            <person name="Walter F."/>
            <person name="Albersmeier A."/>
            <person name="Kalinowski J."/>
            <person name="Ruckert C."/>
        </authorList>
    </citation>
    <scope>NUCLEOTIDE SEQUENCE</scope>
    <source>
        <strain evidence="3">JCM 4815</strain>
    </source>
</reference>
<feature type="domain" description="Thioesterase" evidence="2">
    <location>
        <begin position="23"/>
        <end position="238"/>
    </location>
</feature>
<comment type="caution">
    <text evidence="3">The sequence shown here is derived from an EMBL/GenBank/DDBJ whole genome shotgun (WGS) entry which is preliminary data.</text>
</comment>
<dbReference type="Proteomes" id="UP000622166">
    <property type="component" value="Unassembled WGS sequence"/>
</dbReference>
<dbReference type="Gene3D" id="3.40.50.1820">
    <property type="entry name" value="alpha/beta hydrolase"/>
    <property type="match status" value="1"/>
</dbReference>
<protein>
    <recommendedName>
        <fullName evidence="2">Thioesterase domain-containing protein</fullName>
    </recommendedName>
</protein>
<dbReference type="AlphaFoldDB" id="A0A918PZB1"/>
<dbReference type="Pfam" id="PF00975">
    <property type="entry name" value="Thioesterase"/>
    <property type="match status" value="1"/>
</dbReference>
<evidence type="ECO:0000259" key="2">
    <source>
        <dbReference type="Pfam" id="PF00975"/>
    </source>
</evidence>
<keyword evidence="4" id="KW-1185">Reference proteome</keyword>
<sequence>MLSPPSPTGHWFHTTDPRPDAARRLFLFPHAGGSAASYGRWPALLPGTDVHTVQLPGRLEGPGEEPYRRTRPLVEALREALGDELDGRPYGFFGHSLGALLAYRLTVEIERDGGPGPALLGVSGWAPTRSRPVDALLTLADAEFTDGIRRFGVLPEEAGRERELLAPILPALRADLAVVADHRDDGARVACPVAAYGGRADPTLEPGGLAEWAGRTPVFLGCSHFPGGHFYLADPAVALAIAGDLTRHLLRRTDDAVPKGER</sequence>
<dbReference type="SUPFAM" id="SSF53474">
    <property type="entry name" value="alpha/beta-Hydrolases"/>
    <property type="match status" value="1"/>
</dbReference>
<name>A0A918PZB1_9ACTN</name>
<dbReference type="PANTHER" id="PTHR11487">
    <property type="entry name" value="THIOESTERASE"/>
    <property type="match status" value="1"/>
</dbReference>
<evidence type="ECO:0000256" key="1">
    <source>
        <dbReference type="ARBA" id="ARBA00007169"/>
    </source>
</evidence>
<evidence type="ECO:0000313" key="3">
    <source>
        <dbReference type="EMBL" id="GGZ28454.1"/>
    </source>
</evidence>
<organism evidence="3 4">
    <name type="scientific">Streptomyces poonensis</name>
    <dbReference type="NCBI Taxonomy" id="68255"/>
    <lineage>
        <taxon>Bacteria</taxon>
        <taxon>Bacillati</taxon>
        <taxon>Actinomycetota</taxon>
        <taxon>Actinomycetes</taxon>
        <taxon>Kitasatosporales</taxon>
        <taxon>Streptomycetaceae</taxon>
        <taxon>Streptomyces</taxon>
    </lineage>
</organism>
<dbReference type="GO" id="GO:0008610">
    <property type="term" value="P:lipid biosynthetic process"/>
    <property type="evidence" value="ECO:0007669"/>
    <property type="project" value="TreeGrafter"/>
</dbReference>
<comment type="similarity">
    <text evidence="1">Belongs to the thioesterase family.</text>
</comment>
<reference evidence="3" key="2">
    <citation type="submission" date="2020-09" db="EMBL/GenBank/DDBJ databases">
        <authorList>
            <person name="Sun Q."/>
            <person name="Ohkuma M."/>
        </authorList>
    </citation>
    <scope>NUCLEOTIDE SEQUENCE</scope>
    <source>
        <strain evidence="3">JCM 4815</strain>
    </source>
</reference>
<gene>
    <name evidence="3" type="ORF">GCM10010365_56080</name>
</gene>